<feature type="region of interest" description="Disordered" evidence="1">
    <location>
        <begin position="102"/>
        <end position="144"/>
    </location>
</feature>
<sequence length="144" mass="17187">MCSGHGSPTGCYGSFTKTGGCPFRESCWTDLRETGSIAFFQERFQTEFNLIPRENQKIDMIAFVKGLRMCKFKESLIKRQPQDLEEVNERAYKYIRIEEAEKRDEKGKGKRPMEEHRWKSPKRRRRSSLDRIRHLKRLTHRPTF</sequence>
<reference evidence="2 3" key="1">
    <citation type="submission" date="2024-01" db="EMBL/GenBank/DDBJ databases">
        <title>The complete chloroplast genome sequence of Lithospermum erythrorhizon: insights into the phylogenetic relationship among Boraginaceae species and the maternal lineages of purple gromwells.</title>
        <authorList>
            <person name="Okada T."/>
            <person name="Watanabe K."/>
        </authorList>
    </citation>
    <scope>NUCLEOTIDE SEQUENCE [LARGE SCALE GENOMIC DNA]</scope>
</reference>
<feature type="compositionally biased region" description="Basic and acidic residues" evidence="1">
    <location>
        <begin position="102"/>
        <end position="118"/>
    </location>
</feature>
<evidence type="ECO:0000313" key="3">
    <source>
        <dbReference type="Proteomes" id="UP001454036"/>
    </source>
</evidence>
<protein>
    <recommendedName>
        <fullName evidence="4">Retrotransposon gag domain-containing protein</fullName>
    </recommendedName>
</protein>
<evidence type="ECO:0000256" key="1">
    <source>
        <dbReference type="SAM" id="MobiDB-lite"/>
    </source>
</evidence>
<feature type="compositionally biased region" description="Basic residues" evidence="1">
    <location>
        <begin position="133"/>
        <end position="144"/>
    </location>
</feature>
<dbReference type="Proteomes" id="UP001454036">
    <property type="component" value="Unassembled WGS sequence"/>
</dbReference>
<accession>A0AAV3RGM0</accession>
<comment type="caution">
    <text evidence="2">The sequence shown here is derived from an EMBL/GenBank/DDBJ whole genome shotgun (WGS) entry which is preliminary data.</text>
</comment>
<evidence type="ECO:0000313" key="2">
    <source>
        <dbReference type="EMBL" id="GAA0174511.1"/>
    </source>
</evidence>
<dbReference type="EMBL" id="BAABME010009110">
    <property type="protein sequence ID" value="GAA0174511.1"/>
    <property type="molecule type" value="Genomic_DNA"/>
</dbReference>
<keyword evidence="3" id="KW-1185">Reference proteome</keyword>
<organism evidence="2 3">
    <name type="scientific">Lithospermum erythrorhizon</name>
    <name type="common">Purple gromwell</name>
    <name type="synonym">Lithospermum officinale var. erythrorhizon</name>
    <dbReference type="NCBI Taxonomy" id="34254"/>
    <lineage>
        <taxon>Eukaryota</taxon>
        <taxon>Viridiplantae</taxon>
        <taxon>Streptophyta</taxon>
        <taxon>Embryophyta</taxon>
        <taxon>Tracheophyta</taxon>
        <taxon>Spermatophyta</taxon>
        <taxon>Magnoliopsida</taxon>
        <taxon>eudicotyledons</taxon>
        <taxon>Gunneridae</taxon>
        <taxon>Pentapetalae</taxon>
        <taxon>asterids</taxon>
        <taxon>lamiids</taxon>
        <taxon>Boraginales</taxon>
        <taxon>Boraginaceae</taxon>
        <taxon>Boraginoideae</taxon>
        <taxon>Lithospermeae</taxon>
        <taxon>Lithospermum</taxon>
    </lineage>
</organism>
<name>A0AAV3RGM0_LITER</name>
<proteinExistence type="predicted"/>
<gene>
    <name evidence="2" type="ORF">LIER_27889</name>
</gene>
<dbReference type="AlphaFoldDB" id="A0AAV3RGM0"/>
<evidence type="ECO:0008006" key="4">
    <source>
        <dbReference type="Google" id="ProtNLM"/>
    </source>
</evidence>